<evidence type="ECO:0000256" key="2">
    <source>
        <dbReference type="ARBA" id="ARBA00012438"/>
    </source>
</evidence>
<dbReference type="GO" id="GO:0004673">
    <property type="term" value="F:protein histidine kinase activity"/>
    <property type="evidence" value="ECO:0007669"/>
    <property type="project" value="UniProtKB-EC"/>
</dbReference>
<dbReference type="SUPFAM" id="SSF55874">
    <property type="entry name" value="ATPase domain of HSP90 chaperone/DNA topoisomerase II/histidine kinase"/>
    <property type="match status" value="1"/>
</dbReference>
<feature type="transmembrane region" description="Helical" evidence="6">
    <location>
        <begin position="322"/>
        <end position="343"/>
    </location>
</feature>
<dbReference type="Pfam" id="PF02518">
    <property type="entry name" value="HATPase_c"/>
    <property type="match status" value="1"/>
</dbReference>
<dbReference type="InterPro" id="IPR050482">
    <property type="entry name" value="Sensor_HK_TwoCompSys"/>
</dbReference>
<keyword evidence="5" id="KW-0902">Two-component regulatory system</keyword>
<evidence type="ECO:0000256" key="5">
    <source>
        <dbReference type="ARBA" id="ARBA00023012"/>
    </source>
</evidence>
<sequence>MAFYKLLARYLAALGIIIAGAVVLHLVAQPRGLHITSAELAVESTVGYQSPPATLIRRAMPDDWTAVALPNAAIPQLALSQHADAEAPDTQVTWYRAVLPQPVSPADKGYLYIPRWKSDGTLAVYVNGELQYQSHANLQWNGSNRPLRIGFDVTEGAPPINAIVIRLQHLRGIGGALSSLWVGDFDQVGPAYMVRNLFQAELSYLTSAAFLASGVFSLLVWFRRRQERLYLLFFLMSAATFIRGLHNHLGLERLPFSDAWFGWLTVNSTMWMVAISHLFLITVLHVRASWITAVVGGATLVLGLATLPLFSAALDPTLTAPFAYAAAFVVCNLVGISSIRAAWRAQSMEGLVLAVWVLLTAYLGINDLMLQNNLISIEGYFILPFVQIALVFAFFHLVLAHYLGAIDAVENSNTLLAERLTAREAALLASHERLREIEQRELLLQERQRLTEDMHDGLGSSLIGALRMVERGRLDETELKQILQGCIDDLKLTIDSMEPVETDLLLLLGTLRFRLEPRLESTGIKLNWNVRDVPPVFWLDHRYALHILRVLQEAFTNIIKHADATEATVSTGVVAGDIVISVSDNGKGFDTAAPRAGRGLANQARRASAIRARLTVESGSEGTTLTLLLPIRQLAEDGVAG</sequence>
<dbReference type="PANTHER" id="PTHR24421:SF10">
    <property type="entry name" value="NITRATE_NITRITE SENSOR PROTEIN NARQ"/>
    <property type="match status" value="1"/>
</dbReference>
<evidence type="ECO:0000256" key="6">
    <source>
        <dbReference type="SAM" id="Phobius"/>
    </source>
</evidence>
<feature type="transmembrane region" description="Helical" evidence="6">
    <location>
        <begin position="381"/>
        <end position="403"/>
    </location>
</feature>
<feature type="transmembrane region" description="Helical" evidence="6">
    <location>
        <begin position="229"/>
        <end position="248"/>
    </location>
</feature>
<comment type="caution">
    <text evidence="8">The sequence shown here is derived from an EMBL/GenBank/DDBJ whole genome shotgun (WGS) entry which is preliminary data.</text>
</comment>
<dbReference type="EMBL" id="LAJE02000397">
    <property type="protein sequence ID" value="OEO28148.1"/>
    <property type="molecule type" value="Genomic_DNA"/>
</dbReference>
<dbReference type="AlphaFoldDB" id="A0A1E5XHR8"/>
<dbReference type="InterPro" id="IPR003594">
    <property type="entry name" value="HATPase_dom"/>
</dbReference>
<protein>
    <recommendedName>
        <fullName evidence="2">histidine kinase</fullName>
        <ecNumber evidence="2">2.7.13.3</ecNumber>
    </recommendedName>
</protein>
<dbReference type="RefSeq" id="WP_069912530.1">
    <property type="nucleotide sequence ID" value="NZ_LAJE02000397.1"/>
</dbReference>
<keyword evidence="6" id="KW-1133">Transmembrane helix</keyword>
<dbReference type="SMART" id="SM00387">
    <property type="entry name" value="HATPase_c"/>
    <property type="match status" value="1"/>
</dbReference>
<dbReference type="Proteomes" id="UP000095463">
    <property type="component" value="Unassembled WGS sequence"/>
</dbReference>
<feature type="transmembrane region" description="Helical" evidence="6">
    <location>
        <begin position="290"/>
        <end position="310"/>
    </location>
</feature>
<keyword evidence="6" id="KW-0812">Transmembrane</keyword>
<proteinExistence type="predicted"/>
<keyword evidence="6" id="KW-0472">Membrane</keyword>
<evidence type="ECO:0000256" key="3">
    <source>
        <dbReference type="ARBA" id="ARBA00022679"/>
    </source>
</evidence>
<dbReference type="OrthoDB" id="9797605at2"/>
<feature type="transmembrane region" description="Helical" evidence="6">
    <location>
        <begin position="7"/>
        <end position="28"/>
    </location>
</feature>
<feature type="transmembrane region" description="Helical" evidence="6">
    <location>
        <begin position="202"/>
        <end position="222"/>
    </location>
</feature>
<dbReference type="InterPro" id="IPR036890">
    <property type="entry name" value="HATPase_C_sf"/>
</dbReference>
<dbReference type="GO" id="GO:0000160">
    <property type="term" value="P:phosphorelay signal transduction system"/>
    <property type="evidence" value="ECO:0007669"/>
    <property type="project" value="UniProtKB-KW"/>
</dbReference>
<evidence type="ECO:0000313" key="9">
    <source>
        <dbReference type="Proteomes" id="UP000095463"/>
    </source>
</evidence>
<keyword evidence="9" id="KW-1185">Reference proteome</keyword>
<dbReference type="PANTHER" id="PTHR24421">
    <property type="entry name" value="NITRATE/NITRITE SENSOR PROTEIN NARX-RELATED"/>
    <property type="match status" value="1"/>
</dbReference>
<dbReference type="EC" id="2.7.13.3" evidence="2"/>
<organism evidence="8 9">
    <name type="scientific">Devosia insulae DS-56</name>
    <dbReference type="NCBI Taxonomy" id="1116389"/>
    <lineage>
        <taxon>Bacteria</taxon>
        <taxon>Pseudomonadati</taxon>
        <taxon>Pseudomonadota</taxon>
        <taxon>Alphaproteobacteria</taxon>
        <taxon>Hyphomicrobiales</taxon>
        <taxon>Devosiaceae</taxon>
        <taxon>Devosia</taxon>
    </lineage>
</organism>
<name>A0A1E5XHR8_9HYPH</name>
<dbReference type="Gene3D" id="3.30.565.10">
    <property type="entry name" value="Histidine kinase-like ATPase, C-terminal domain"/>
    <property type="match status" value="1"/>
</dbReference>
<evidence type="ECO:0000313" key="8">
    <source>
        <dbReference type="EMBL" id="OEO28148.1"/>
    </source>
</evidence>
<keyword evidence="4" id="KW-0418">Kinase</keyword>
<comment type="catalytic activity">
    <reaction evidence="1">
        <text>ATP + protein L-histidine = ADP + protein N-phospho-L-histidine.</text>
        <dbReference type="EC" id="2.7.13.3"/>
    </reaction>
</comment>
<evidence type="ECO:0000259" key="7">
    <source>
        <dbReference type="SMART" id="SM00387"/>
    </source>
</evidence>
<reference evidence="8 9" key="1">
    <citation type="journal article" date="2015" name="Genome Announc.">
        <title>Genome Assemblies of Three Soil-Associated Devosia species: D. insulae, D. limi, and D. soli.</title>
        <authorList>
            <person name="Hassan Y.I."/>
            <person name="Lepp D."/>
            <person name="Zhou T."/>
        </authorList>
    </citation>
    <scope>NUCLEOTIDE SEQUENCE [LARGE SCALE GENOMIC DNA]</scope>
    <source>
        <strain evidence="8 9">DS-56</strain>
    </source>
</reference>
<keyword evidence="3" id="KW-0808">Transferase</keyword>
<feature type="domain" description="Histidine kinase/HSP90-like ATPase" evidence="7">
    <location>
        <begin position="542"/>
        <end position="633"/>
    </location>
</feature>
<feature type="transmembrane region" description="Helical" evidence="6">
    <location>
        <begin position="260"/>
        <end position="283"/>
    </location>
</feature>
<evidence type="ECO:0000256" key="1">
    <source>
        <dbReference type="ARBA" id="ARBA00000085"/>
    </source>
</evidence>
<feature type="transmembrane region" description="Helical" evidence="6">
    <location>
        <begin position="350"/>
        <end position="369"/>
    </location>
</feature>
<dbReference type="CDD" id="cd16917">
    <property type="entry name" value="HATPase_UhpB-NarQ-NarX-like"/>
    <property type="match status" value="1"/>
</dbReference>
<gene>
    <name evidence="8" type="ORF">VW23_006170</name>
</gene>
<evidence type="ECO:0000256" key="4">
    <source>
        <dbReference type="ARBA" id="ARBA00022777"/>
    </source>
</evidence>
<accession>A0A1E5XHR8</accession>